<evidence type="ECO:0000259" key="2">
    <source>
        <dbReference type="Pfam" id="PF08244"/>
    </source>
</evidence>
<feature type="domain" description="Glycosyl hydrolase family 32 C-terminal" evidence="2">
    <location>
        <begin position="29"/>
        <end position="83"/>
    </location>
</feature>
<keyword evidence="4" id="KW-1185">Reference proteome</keyword>
<dbReference type="Gene3D" id="2.60.120.560">
    <property type="entry name" value="Exo-inulinase, domain 1"/>
    <property type="match status" value="1"/>
</dbReference>
<evidence type="ECO:0000313" key="4">
    <source>
        <dbReference type="Proteomes" id="UP001357485"/>
    </source>
</evidence>
<reference evidence="3 4" key="1">
    <citation type="submission" date="2023-08" db="EMBL/GenBank/DDBJ databases">
        <title>Black Yeasts Isolated from many extreme environments.</title>
        <authorList>
            <person name="Coleine C."/>
            <person name="Stajich J.E."/>
            <person name="Selbmann L."/>
        </authorList>
    </citation>
    <scope>NUCLEOTIDE SEQUENCE [LARGE SCALE GENOMIC DNA]</scope>
    <source>
        <strain evidence="3 4">CCFEE 536</strain>
    </source>
</reference>
<gene>
    <name evidence="3" type="ORF">LTR16_001309</name>
</gene>
<dbReference type="InterPro" id="IPR013189">
    <property type="entry name" value="Glyco_hydro_32_C"/>
</dbReference>
<proteinExistence type="predicted"/>
<comment type="caution">
    <text evidence="3">The sequence shown here is derived from an EMBL/GenBank/DDBJ whole genome shotgun (WGS) entry which is preliminary data.</text>
</comment>
<dbReference type="Proteomes" id="UP001357485">
    <property type="component" value="Unassembled WGS sequence"/>
</dbReference>
<protein>
    <recommendedName>
        <fullName evidence="2">Glycosyl hydrolase family 32 C-terminal domain-containing protein</fullName>
    </recommendedName>
</protein>
<name>A0ABR0MA91_9PEZI</name>
<organism evidence="3 4">
    <name type="scientific">Cryomyces antarcticus</name>
    <dbReference type="NCBI Taxonomy" id="329879"/>
    <lineage>
        <taxon>Eukaryota</taxon>
        <taxon>Fungi</taxon>
        <taxon>Dikarya</taxon>
        <taxon>Ascomycota</taxon>
        <taxon>Pezizomycotina</taxon>
        <taxon>Dothideomycetes</taxon>
        <taxon>Dothideomycetes incertae sedis</taxon>
        <taxon>Cryomyces</taxon>
    </lineage>
</organism>
<evidence type="ECO:0000313" key="3">
    <source>
        <dbReference type="EMBL" id="KAK5294421.1"/>
    </source>
</evidence>
<feature type="region of interest" description="Disordered" evidence="1">
    <location>
        <begin position="1"/>
        <end position="35"/>
    </location>
</feature>
<dbReference type="EMBL" id="JAVRRA010000065">
    <property type="protein sequence ID" value="KAK5294421.1"/>
    <property type="molecule type" value="Genomic_DNA"/>
</dbReference>
<feature type="non-terminal residue" evidence="3">
    <location>
        <position position="1"/>
    </location>
</feature>
<evidence type="ECO:0000256" key="1">
    <source>
        <dbReference type="SAM" id="MobiDB-lite"/>
    </source>
</evidence>
<sequence length="149" mass="16472">PTRQAAQQPMPIRPGIQRPRNPTTSLPRKRATDATASTEPLHFDVFVDGSLVEIFINDRFALTSRIYPTRADALSIALFSSPDPAADPAAAQSLAQFRNVSVWTDMLDVWPQRPPNSSSPLHYDPYYETHVTGPNEFGMAVGAKLYDGF</sequence>
<dbReference type="Pfam" id="PF08244">
    <property type="entry name" value="Glyco_hydro_32C"/>
    <property type="match status" value="1"/>
</dbReference>
<dbReference type="SUPFAM" id="SSF49899">
    <property type="entry name" value="Concanavalin A-like lectins/glucanases"/>
    <property type="match status" value="1"/>
</dbReference>
<accession>A0ABR0MA91</accession>
<dbReference type="InterPro" id="IPR013320">
    <property type="entry name" value="ConA-like_dom_sf"/>
</dbReference>